<evidence type="ECO:0000256" key="9">
    <source>
        <dbReference type="SAM" id="Phobius"/>
    </source>
</evidence>
<evidence type="ECO:0000256" key="8">
    <source>
        <dbReference type="ARBA" id="ARBA00023136"/>
    </source>
</evidence>
<dbReference type="InterPro" id="IPR004358">
    <property type="entry name" value="Sig_transdc_His_kin-like_C"/>
</dbReference>
<dbReference type="InterPro" id="IPR036890">
    <property type="entry name" value="HATPase_C_sf"/>
</dbReference>
<dbReference type="Pfam" id="PF02518">
    <property type="entry name" value="HATPase_c"/>
    <property type="match status" value="1"/>
</dbReference>
<dbReference type="InterPro" id="IPR036097">
    <property type="entry name" value="HisK_dim/P_sf"/>
</dbReference>
<reference evidence="12 13" key="1">
    <citation type="submission" date="2017-11" db="EMBL/GenBank/DDBJ databases">
        <title>Draft Genome Sequence of Methylobacter psychrotolerans Sph1T, an Obligate Methanotroph from Low-Temperature Environments.</title>
        <authorList>
            <person name="Oshkin I.Y."/>
            <person name="Miroshnikov K."/>
            <person name="Belova S.E."/>
            <person name="Korzhenkov A."/>
            <person name="Toshchakov S.V."/>
            <person name="Dedysh S.N."/>
        </authorList>
    </citation>
    <scope>NUCLEOTIDE SEQUENCE [LARGE SCALE GENOMIC DNA]</scope>
    <source>
        <strain evidence="12 13">Sph1</strain>
    </source>
</reference>
<dbReference type="RefSeq" id="WP_103975534.1">
    <property type="nucleotide sequence ID" value="NZ_PGFZ01000013.1"/>
</dbReference>
<dbReference type="CDD" id="cd00082">
    <property type="entry name" value="HisKA"/>
    <property type="match status" value="1"/>
</dbReference>
<dbReference type="PROSITE" id="PS50885">
    <property type="entry name" value="HAMP"/>
    <property type="match status" value="1"/>
</dbReference>
<evidence type="ECO:0000256" key="4">
    <source>
        <dbReference type="ARBA" id="ARBA00022553"/>
    </source>
</evidence>
<protein>
    <recommendedName>
        <fullName evidence="3">histidine kinase</fullName>
        <ecNumber evidence="3">2.7.13.3</ecNumber>
    </recommendedName>
</protein>
<dbReference type="SMART" id="SM00304">
    <property type="entry name" value="HAMP"/>
    <property type="match status" value="1"/>
</dbReference>
<evidence type="ECO:0000313" key="13">
    <source>
        <dbReference type="Proteomes" id="UP000237423"/>
    </source>
</evidence>
<dbReference type="InterPro" id="IPR003661">
    <property type="entry name" value="HisK_dim/P_dom"/>
</dbReference>
<dbReference type="InterPro" id="IPR003594">
    <property type="entry name" value="HATPase_dom"/>
</dbReference>
<dbReference type="Gene3D" id="3.30.565.10">
    <property type="entry name" value="Histidine kinase-like ATPase, C-terminal domain"/>
    <property type="match status" value="1"/>
</dbReference>
<dbReference type="Pfam" id="PF00512">
    <property type="entry name" value="HisKA"/>
    <property type="match status" value="1"/>
</dbReference>
<dbReference type="PANTHER" id="PTHR45453">
    <property type="entry name" value="PHOSPHATE REGULON SENSOR PROTEIN PHOR"/>
    <property type="match status" value="1"/>
</dbReference>
<dbReference type="InterPro" id="IPR003660">
    <property type="entry name" value="HAMP_dom"/>
</dbReference>
<gene>
    <name evidence="12" type="ORF">AADEFJLK_04020</name>
</gene>
<dbReference type="Pfam" id="PF00672">
    <property type="entry name" value="HAMP"/>
    <property type="match status" value="1"/>
</dbReference>
<keyword evidence="6 12" id="KW-0418">Kinase</keyword>
<dbReference type="EMBL" id="PGFZ01000013">
    <property type="protein sequence ID" value="POZ50270.1"/>
    <property type="molecule type" value="Genomic_DNA"/>
</dbReference>
<keyword evidence="9" id="KW-0812">Transmembrane</keyword>
<dbReference type="PANTHER" id="PTHR45453:SF1">
    <property type="entry name" value="PHOSPHATE REGULON SENSOR PROTEIN PHOR"/>
    <property type="match status" value="1"/>
</dbReference>
<sequence length="539" mass="60301">MFRLRLLVAISLSFCFVLLLGTVLYWGSNQVGLYFQRSQTAYQAFDDYGHLSQEAYRYFKQRMDSLLTDSPATEAGIKTSKQRLYEAMDKLRNTAIQTPASDLAPEGGQDKPAELERVAHFTAFLEASEYRFDEIERLRQQGKRSLAVQAFAQFSEQEIDGKFQPLIDVAINAERAKAQTAKAELDKLVGLSRRIAVMAAVTAALFSLTAGILLLRSVRKPIEALMKGTDEIASGNLPYRIQLNTHDEFAYLAMHFNQMAEEIALQQNKLREGRVLLEKKVAERTLELHELNGQLQHMDSTRREFLADISHELRTPITVIRGEAEVTLRGDDRPAEEYKEALHRIVELAMQLAKYVNDLLFLARAETAHLHFEWDHVNLLELVASAVEDFQVMAQENALTVALNTLGEALWVRGDKQRLRQVLFILGDNACRYSKPGGHIAVCLAADGDQAIISLSDQGIGIPAQDLERIFDRHFRSNNALSSRDDGSGLGLPMAKAILQAHGGQVSVASTEQQGSTFTVTLPLISIGQDNFVNEREIL</sequence>
<dbReference type="FunFam" id="1.10.287.130:FF:000001">
    <property type="entry name" value="Two-component sensor histidine kinase"/>
    <property type="match status" value="1"/>
</dbReference>
<dbReference type="Proteomes" id="UP000237423">
    <property type="component" value="Unassembled WGS sequence"/>
</dbReference>
<dbReference type="SMART" id="SM00387">
    <property type="entry name" value="HATPase_c"/>
    <property type="match status" value="1"/>
</dbReference>
<dbReference type="InterPro" id="IPR050351">
    <property type="entry name" value="BphY/WalK/GraS-like"/>
</dbReference>
<dbReference type="CDD" id="cd00075">
    <property type="entry name" value="HATPase"/>
    <property type="match status" value="1"/>
</dbReference>
<keyword evidence="9" id="KW-1133">Transmembrane helix</keyword>
<dbReference type="GO" id="GO:0016036">
    <property type="term" value="P:cellular response to phosphate starvation"/>
    <property type="evidence" value="ECO:0007669"/>
    <property type="project" value="TreeGrafter"/>
</dbReference>
<evidence type="ECO:0000313" key="12">
    <source>
        <dbReference type="EMBL" id="POZ50270.1"/>
    </source>
</evidence>
<evidence type="ECO:0000259" key="11">
    <source>
        <dbReference type="PROSITE" id="PS50885"/>
    </source>
</evidence>
<dbReference type="FunFam" id="3.30.565.10:FF:000006">
    <property type="entry name" value="Sensor histidine kinase WalK"/>
    <property type="match status" value="1"/>
</dbReference>
<dbReference type="Gene3D" id="1.10.287.130">
    <property type="match status" value="1"/>
</dbReference>
<evidence type="ECO:0000256" key="3">
    <source>
        <dbReference type="ARBA" id="ARBA00012438"/>
    </source>
</evidence>
<dbReference type="SUPFAM" id="SSF55874">
    <property type="entry name" value="ATPase domain of HSP90 chaperone/DNA topoisomerase II/histidine kinase"/>
    <property type="match status" value="1"/>
</dbReference>
<organism evidence="12 13">
    <name type="scientific">Methylovulum psychrotolerans</name>
    <dbReference type="NCBI Taxonomy" id="1704499"/>
    <lineage>
        <taxon>Bacteria</taxon>
        <taxon>Pseudomonadati</taxon>
        <taxon>Pseudomonadota</taxon>
        <taxon>Gammaproteobacteria</taxon>
        <taxon>Methylococcales</taxon>
        <taxon>Methylococcaceae</taxon>
        <taxon>Methylovulum</taxon>
    </lineage>
</organism>
<dbReference type="SUPFAM" id="SSF158472">
    <property type="entry name" value="HAMP domain-like"/>
    <property type="match status" value="1"/>
</dbReference>
<dbReference type="PRINTS" id="PR00344">
    <property type="entry name" value="BCTRLSENSOR"/>
</dbReference>
<evidence type="ECO:0000256" key="1">
    <source>
        <dbReference type="ARBA" id="ARBA00000085"/>
    </source>
</evidence>
<keyword evidence="4" id="KW-0597">Phosphoprotein</keyword>
<feature type="transmembrane region" description="Helical" evidence="9">
    <location>
        <begin position="6"/>
        <end position="27"/>
    </location>
</feature>
<evidence type="ECO:0000259" key="10">
    <source>
        <dbReference type="PROSITE" id="PS50109"/>
    </source>
</evidence>
<dbReference type="GO" id="GO:0004721">
    <property type="term" value="F:phosphoprotein phosphatase activity"/>
    <property type="evidence" value="ECO:0007669"/>
    <property type="project" value="TreeGrafter"/>
</dbReference>
<dbReference type="SUPFAM" id="SSF47384">
    <property type="entry name" value="Homodimeric domain of signal transducing histidine kinase"/>
    <property type="match status" value="1"/>
</dbReference>
<dbReference type="PROSITE" id="PS50109">
    <property type="entry name" value="HIS_KIN"/>
    <property type="match status" value="1"/>
</dbReference>
<feature type="domain" description="Histidine kinase" evidence="10">
    <location>
        <begin position="308"/>
        <end position="526"/>
    </location>
</feature>
<dbReference type="SMART" id="SM00388">
    <property type="entry name" value="HisKA"/>
    <property type="match status" value="1"/>
</dbReference>
<comment type="subcellular location">
    <subcellularLocation>
        <location evidence="2">Membrane</location>
    </subcellularLocation>
</comment>
<dbReference type="InterPro" id="IPR005467">
    <property type="entry name" value="His_kinase_dom"/>
</dbReference>
<proteinExistence type="predicted"/>
<comment type="catalytic activity">
    <reaction evidence="1">
        <text>ATP + protein L-histidine = ADP + protein N-phospho-L-histidine.</text>
        <dbReference type="EC" id="2.7.13.3"/>
    </reaction>
</comment>
<keyword evidence="5" id="KW-0808">Transferase</keyword>
<comment type="caution">
    <text evidence="12">The sequence shown here is derived from an EMBL/GenBank/DDBJ whole genome shotgun (WGS) entry which is preliminary data.</text>
</comment>
<evidence type="ECO:0000256" key="6">
    <source>
        <dbReference type="ARBA" id="ARBA00022777"/>
    </source>
</evidence>
<accession>A0A2S5CHH7</accession>
<dbReference type="Gene3D" id="6.10.340.10">
    <property type="match status" value="1"/>
</dbReference>
<dbReference type="GO" id="GO:0005886">
    <property type="term" value="C:plasma membrane"/>
    <property type="evidence" value="ECO:0007669"/>
    <property type="project" value="TreeGrafter"/>
</dbReference>
<evidence type="ECO:0000256" key="7">
    <source>
        <dbReference type="ARBA" id="ARBA00023012"/>
    </source>
</evidence>
<feature type="domain" description="HAMP" evidence="11">
    <location>
        <begin position="216"/>
        <end position="268"/>
    </location>
</feature>
<keyword evidence="7" id="KW-0902">Two-component regulatory system</keyword>
<dbReference type="GO" id="GO:0000155">
    <property type="term" value="F:phosphorelay sensor kinase activity"/>
    <property type="evidence" value="ECO:0007669"/>
    <property type="project" value="InterPro"/>
</dbReference>
<feature type="transmembrane region" description="Helical" evidence="9">
    <location>
        <begin position="195"/>
        <end position="215"/>
    </location>
</feature>
<evidence type="ECO:0000256" key="2">
    <source>
        <dbReference type="ARBA" id="ARBA00004370"/>
    </source>
</evidence>
<dbReference type="AlphaFoldDB" id="A0A2S5CHH7"/>
<dbReference type="EC" id="2.7.13.3" evidence="3"/>
<dbReference type="CDD" id="cd06225">
    <property type="entry name" value="HAMP"/>
    <property type="match status" value="1"/>
</dbReference>
<evidence type="ECO:0000256" key="5">
    <source>
        <dbReference type="ARBA" id="ARBA00022679"/>
    </source>
</evidence>
<keyword evidence="8 9" id="KW-0472">Membrane</keyword>
<name>A0A2S5CHH7_9GAMM</name>